<evidence type="ECO:0000313" key="1">
    <source>
        <dbReference type="EMBL" id="KAJ7034909.1"/>
    </source>
</evidence>
<keyword evidence="2" id="KW-1185">Reference proteome</keyword>
<reference evidence="1" key="1">
    <citation type="submission" date="2023-03" db="EMBL/GenBank/DDBJ databases">
        <title>Massive genome expansion in bonnet fungi (Mycena s.s.) driven by repeated elements and novel gene families across ecological guilds.</title>
        <authorList>
            <consortium name="Lawrence Berkeley National Laboratory"/>
            <person name="Harder C.B."/>
            <person name="Miyauchi S."/>
            <person name="Viragh M."/>
            <person name="Kuo A."/>
            <person name="Thoen E."/>
            <person name="Andreopoulos B."/>
            <person name="Lu D."/>
            <person name="Skrede I."/>
            <person name="Drula E."/>
            <person name="Henrissat B."/>
            <person name="Morin E."/>
            <person name="Kohler A."/>
            <person name="Barry K."/>
            <person name="LaButti K."/>
            <person name="Morin E."/>
            <person name="Salamov A."/>
            <person name="Lipzen A."/>
            <person name="Mereny Z."/>
            <person name="Hegedus B."/>
            <person name="Baldrian P."/>
            <person name="Stursova M."/>
            <person name="Weitz H."/>
            <person name="Taylor A."/>
            <person name="Grigoriev I.V."/>
            <person name="Nagy L.G."/>
            <person name="Martin F."/>
            <person name="Kauserud H."/>
        </authorList>
    </citation>
    <scope>NUCLEOTIDE SEQUENCE</scope>
    <source>
        <strain evidence="1">CBHHK200</strain>
    </source>
</reference>
<dbReference type="EMBL" id="JARJCM010000054">
    <property type="protein sequence ID" value="KAJ7034909.1"/>
    <property type="molecule type" value="Genomic_DNA"/>
</dbReference>
<dbReference type="Proteomes" id="UP001218188">
    <property type="component" value="Unassembled WGS sequence"/>
</dbReference>
<comment type="caution">
    <text evidence="1">The sequence shown here is derived from an EMBL/GenBank/DDBJ whole genome shotgun (WGS) entry which is preliminary data.</text>
</comment>
<name>A0AAD6SVN7_9AGAR</name>
<dbReference type="AlphaFoldDB" id="A0AAD6SVN7"/>
<dbReference type="InterPro" id="IPR032675">
    <property type="entry name" value="LRR_dom_sf"/>
</dbReference>
<organism evidence="1 2">
    <name type="scientific">Mycena alexandri</name>
    <dbReference type="NCBI Taxonomy" id="1745969"/>
    <lineage>
        <taxon>Eukaryota</taxon>
        <taxon>Fungi</taxon>
        <taxon>Dikarya</taxon>
        <taxon>Basidiomycota</taxon>
        <taxon>Agaricomycotina</taxon>
        <taxon>Agaricomycetes</taxon>
        <taxon>Agaricomycetidae</taxon>
        <taxon>Agaricales</taxon>
        <taxon>Marasmiineae</taxon>
        <taxon>Mycenaceae</taxon>
        <taxon>Mycena</taxon>
    </lineage>
</organism>
<protein>
    <recommendedName>
        <fullName evidence="3">F-box domain-containing protein</fullName>
    </recommendedName>
</protein>
<dbReference type="SUPFAM" id="SSF52047">
    <property type="entry name" value="RNI-like"/>
    <property type="match status" value="1"/>
</dbReference>
<evidence type="ECO:0000313" key="2">
    <source>
        <dbReference type="Proteomes" id="UP001218188"/>
    </source>
</evidence>
<accession>A0AAD6SVN7</accession>
<sequence length="487" mass="54029">MTATSETTSSISAAALKIPYELTARIFLLCLPRDRRVRPSPKSAPLLLAQICGDWRALAISVPELWNSIHLDFLHRVRYDGISALFGVDTYPVPAPIVQLSDSWFTRAAGLPLSITICCADFGMSLPEGLITLIMAKFTQWGRLELRISRRDLAAFHHPGPFPMLQTLAIDVTDVRGLAWNQSMFCCAPNLQALRLGAPLWGTFRLPMAPGPPTSVTALDFCLDCMGVTPEFFRPLGHFPNLRHLKISSRRIGYRYLSFIVAIPRLETLFVKHSPILLNHLQIPTLRHLGIFLFSDIDATTITSFLTRSACMLTHLTLRAPGGDRWCDYFHLTGRPCNSSALLKCLEAVPSVVDISLAGDEALYSPFHRGDILPRLHTLRFTSWPSTTVHAAFLAVLRARPALQSADLHLLHRAGEVTPPPNNDVLADLSIYAAGGIHINLTTQSVGRSYMEFKANTEECEESIEGYDLFAPDSPLPRGFAPFKYQC</sequence>
<gene>
    <name evidence="1" type="ORF">C8F04DRAFT_1395230</name>
</gene>
<dbReference type="Gene3D" id="3.80.10.10">
    <property type="entry name" value="Ribonuclease Inhibitor"/>
    <property type="match status" value="1"/>
</dbReference>
<evidence type="ECO:0008006" key="3">
    <source>
        <dbReference type="Google" id="ProtNLM"/>
    </source>
</evidence>
<proteinExistence type="predicted"/>